<dbReference type="Gene3D" id="1.10.10.60">
    <property type="entry name" value="Homeodomain-like"/>
    <property type="match status" value="2"/>
</dbReference>
<evidence type="ECO:0000313" key="5">
    <source>
        <dbReference type="EMBL" id="GEQ35964.1"/>
    </source>
</evidence>
<dbReference type="PANTHER" id="PTHR43280:SF2">
    <property type="entry name" value="HTH-TYPE TRANSCRIPTIONAL REGULATOR EXSA"/>
    <property type="match status" value="1"/>
</dbReference>
<dbReference type="InterPro" id="IPR011051">
    <property type="entry name" value="RmlC_Cupin_sf"/>
</dbReference>
<dbReference type="Gene3D" id="2.60.120.10">
    <property type="entry name" value="Jelly Rolls"/>
    <property type="match status" value="1"/>
</dbReference>
<keyword evidence="3" id="KW-0804">Transcription</keyword>
<dbReference type="SUPFAM" id="SSF46689">
    <property type="entry name" value="Homeodomain-like"/>
    <property type="match status" value="2"/>
</dbReference>
<evidence type="ECO:0000259" key="4">
    <source>
        <dbReference type="PROSITE" id="PS01124"/>
    </source>
</evidence>
<proteinExistence type="predicted"/>
<dbReference type="AlphaFoldDB" id="A0AAV3WWA2"/>
<dbReference type="RefSeq" id="WP_091760875.1">
    <property type="nucleotide sequence ID" value="NZ_BJVX01000007.1"/>
</dbReference>
<dbReference type="Pfam" id="PF12833">
    <property type="entry name" value="HTH_18"/>
    <property type="match status" value="1"/>
</dbReference>
<dbReference type="InterPro" id="IPR013096">
    <property type="entry name" value="Cupin_2"/>
</dbReference>
<dbReference type="GO" id="GO:0043565">
    <property type="term" value="F:sequence-specific DNA binding"/>
    <property type="evidence" value="ECO:0007669"/>
    <property type="project" value="InterPro"/>
</dbReference>
<dbReference type="EMBL" id="BKBI01000009">
    <property type="protein sequence ID" value="GEQ35964.1"/>
    <property type="molecule type" value="Genomic_DNA"/>
</dbReference>
<dbReference type="InterPro" id="IPR014710">
    <property type="entry name" value="RmlC-like_jellyroll"/>
</dbReference>
<evidence type="ECO:0000313" key="6">
    <source>
        <dbReference type="Proteomes" id="UP000887127"/>
    </source>
</evidence>
<sequence>MNEEYENVQLDNETDSYIFKFYSKDASRIIPMHLHKEVEILYCIKGNLKIWINGKNLVLSAGEIFFINSSVPHATQSIRDSEVIVLYLSDNVFTKENVLINFVNSSETYRVYIETVQLVEQIYCISEKKERFKKYLQKSLVLKLEYHILKEFSNIIGDKGTKQLIQNEKIGKILDIIQNNFQNNLSLEKLSELSGYSMHYLSRKFHKSTGMTFYEYKKSLCLEMALKMIEATNLSLEEIALKSGFPNEKSMRIYFKKIMGINPQYYRMSKNDRK</sequence>
<reference evidence="5" key="1">
    <citation type="submission" date="2019-08" db="EMBL/GenBank/DDBJ databases">
        <title>Marinilactibacillus psychrotolerans M13-2T whole genome sequencing project.</title>
        <authorList>
            <person name="Ishikawa M."/>
            <person name="Suzuki T."/>
            <person name="Matsutani M."/>
        </authorList>
    </citation>
    <scope>NUCLEOTIDE SEQUENCE</scope>
    <source>
        <strain evidence="5">M13-2T</strain>
    </source>
</reference>
<dbReference type="SUPFAM" id="SSF51182">
    <property type="entry name" value="RmlC-like cupins"/>
    <property type="match status" value="1"/>
</dbReference>
<dbReference type="PANTHER" id="PTHR43280">
    <property type="entry name" value="ARAC-FAMILY TRANSCRIPTIONAL REGULATOR"/>
    <property type="match status" value="1"/>
</dbReference>
<evidence type="ECO:0000256" key="2">
    <source>
        <dbReference type="ARBA" id="ARBA00023125"/>
    </source>
</evidence>
<dbReference type="Proteomes" id="UP000887127">
    <property type="component" value="Unassembled WGS sequence"/>
</dbReference>
<dbReference type="InterPro" id="IPR018060">
    <property type="entry name" value="HTH_AraC"/>
</dbReference>
<organism evidence="5 6">
    <name type="scientific">Marinilactibacillus psychrotolerans</name>
    <dbReference type="NCBI Taxonomy" id="191770"/>
    <lineage>
        <taxon>Bacteria</taxon>
        <taxon>Bacillati</taxon>
        <taxon>Bacillota</taxon>
        <taxon>Bacilli</taxon>
        <taxon>Lactobacillales</taxon>
        <taxon>Carnobacteriaceae</taxon>
        <taxon>Marinilactibacillus</taxon>
    </lineage>
</organism>
<dbReference type="PROSITE" id="PS01124">
    <property type="entry name" value="HTH_ARAC_FAMILY_2"/>
    <property type="match status" value="1"/>
</dbReference>
<gene>
    <name evidence="5" type="ORF">M132T_14720</name>
</gene>
<dbReference type="GO" id="GO:0003700">
    <property type="term" value="F:DNA-binding transcription factor activity"/>
    <property type="evidence" value="ECO:0007669"/>
    <property type="project" value="InterPro"/>
</dbReference>
<keyword evidence="2" id="KW-0238">DNA-binding</keyword>
<dbReference type="SMART" id="SM00342">
    <property type="entry name" value="HTH_ARAC"/>
    <property type="match status" value="1"/>
</dbReference>
<protein>
    <submittedName>
        <fullName evidence="5">AraC family transcriptional regulator</fullName>
    </submittedName>
</protein>
<comment type="caution">
    <text evidence="5">The sequence shown here is derived from an EMBL/GenBank/DDBJ whole genome shotgun (WGS) entry which is preliminary data.</text>
</comment>
<dbReference type="InterPro" id="IPR009057">
    <property type="entry name" value="Homeodomain-like_sf"/>
</dbReference>
<feature type="domain" description="HTH araC/xylS-type" evidence="4">
    <location>
        <begin position="171"/>
        <end position="269"/>
    </location>
</feature>
<evidence type="ECO:0000256" key="3">
    <source>
        <dbReference type="ARBA" id="ARBA00023163"/>
    </source>
</evidence>
<dbReference type="Pfam" id="PF07883">
    <property type="entry name" value="Cupin_2"/>
    <property type="match status" value="1"/>
</dbReference>
<accession>A0AAV3WWA2</accession>
<name>A0AAV3WWA2_9LACT</name>
<evidence type="ECO:0000256" key="1">
    <source>
        <dbReference type="ARBA" id="ARBA00023015"/>
    </source>
</evidence>
<keyword evidence="1" id="KW-0805">Transcription regulation</keyword>
<dbReference type="GeneID" id="96911211"/>